<evidence type="ECO:0000256" key="1">
    <source>
        <dbReference type="SAM" id="Phobius"/>
    </source>
</evidence>
<dbReference type="AlphaFoldDB" id="A0A8S9KNG6"/>
<proteinExistence type="predicted"/>
<dbReference type="EMBL" id="QGKY02000164">
    <property type="protein sequence ID" value="KAF2594886.1"/>
    <property type="molecule type" value="Genomic_DNA"/>
</dbReference>
<protein>
    <submittedName>
        <fullName evidence="2">Uncharacterized protein</fullName>
    </submittedName>
</protein>
<feature type="transmembrane region" description="Helical" evidence="1">
    <location>
        <begin position="28"/>
        <end position="55"/>
    </location>
</feature>
<organism evidence="2">
    <name type="scientific">Brassica cretica</name>
    <name type="common">Mustard</name>
    <dbReference type="NCBI Taxonomy" id="69181"/>
    <lineage>
        <taxon>Eukaryota</taxon>
        <taxon>Viridiplantae</taxon>
        <taxon>Streptophyta</taxon>
        <taxon>Embryophyta</taxon>
        <taxon>Tracheophyta</taxon>
        <taxon>Spermatophyta</taxon>
        <taxon>Magnoliopsida</taxon>
        <taxon>eudicotyledons</taxon>
        <taxon>Gunneridae</taxon>
        <taxon>Pentapetalae</taxon>
        <taxon>rosids</taxon>
        <taxon>malvids</taxon>
        <taxon>Brassicales</taxon>
        <taxon>Brassicaceae</taxon>
        <taxon>Brassiceae</taxon>
        <taxon>Brassica</taxon>
    </lineage>
</organism>
<feature type="transmembrane region" description="Helical" evidence="1">
    <location>
        <begin position="67"/>
        <end position="89"/>
    </location>
</feature>
<keyword evidence="1" id="KW-1133">Transmembrane helix</keyword>
<accession>A0A8S9KNG6</accession>
<evidence type="ECO:0000313" key="2">
    <source>
        <dbReference type="EMBL" id="KAF2594886.1"/>
    </source>
</evidence>
<name>A0A8S9KNG6_BRACR</name>
<sequence length="95" mass="10946">MSVAVPILLPMDDFLVKRQDMWKRSLRFILRMTSGVVYSIVMHILIITAFTLLTFQIFYTRGGFDVVLFFHVIGPSVLYLVFGLLEIAVRASFKD</sequence>
<reference evidence="2" key="1">
    <citation type="submission" date="2019-12" db="EMBL/GenBank/DDBJ databases">
        <title>Genome sequencing and annotation of Brassica cretica.</title>
        <authorList>
            <person name="Studholme D.J."/>
            <person name="Sarris P.F."/>
        </authorList>
    </citation>
    <scope>NUCLEOTIDE SEQUENCE</scope>
    <source>
        <strain evidence="2">PFS-102/07</strain>
        <tissue evidence="2">Leaf</tissue>
    </source>
</reference>
<comment type="caution">
    <text evidence="2">The sequence shown here is derived from an EMBL/GenBank/DDBJ whole genome shotgun (WGS) entry which is preliminary data.</text>
</comment>
<gene>
    <name evidence="2" type="ORF">F2Q70_00044144</name>
</gene>
<keyword evidence="1" id="KW-0472">Membrane</keyword>
<keyword evidence="1" id="KW-0812">Transmembrane</keyword>